<evidence type="ECO:0000313" key="4">
    <source>
        <dbReference type="Proteomes" id="UP000292082"/>
    </source>
</evidence>
<protein>
    <submittedName>
        <fullName evidence="2">Uncharacterized protein</fullName>
    </submittedName>
</protein>
<keyword evidence="1" id="KW-1133">Transmembrane helix</keyword>
<proteinExistence type="predicted"/>
<feature type="transmembrane region" description="Helical" evidence="1">
    <location>
        <begin position="62"/>
        <end position="91"/>
    </location>
</feature>
<reference evidence="2 4" key="1">
    <citation type="submission" date="2019-01" db="EMBL/GenBank/DDBJ databases">
        <title>Draft genome sequences of three monokaryotic isolates of the white-rot basidiomycete fungus Dichomitus squalens.</title>
        <authorList>
            <consortium name="DOE Joint Genome Institute"/>
            <person name="Lopez S.C."/>
            <person name="Andreopoulos B."/>
            <person name="Pangilinan J."/>
            <person name="Lipzen A."/>
            <person name="Riley R."/>
            <person name="Ahrendt S."/>
            <person name="Ng V."/>
            <person name="Barry K."/>
            <person name="Daum C."/>
            <person name="Grigoriev I.V."/>
            <person name="Hilden K.S."/>
            <person name="Makela M.R."/>
            <person name="de Vries R.P."/>
        </authorList>
    </citation>
    <scope>NUCLEOTIDE SEQUENCE [LARGE SCALE GENOMIC DNA]</scope>
    <source>
        <strain evidence="3 4">CBS 464.89</strain>
        <strain evidence="2">OM18370.1</strain>
    </source>
</reference>
<dbReference type="EMBL" id="ML145132">
    <property type="protein sequence ID" value="TBU57807.1"/>
    <property type="molecule type" value="Genomic_DNA"/>
</dbReference>
<evidence type="ECO:0000313" key="3">
    <source>
        <dbReference type="EMBL" id="TBU57807.1"/>
    </source>
</evidence>
<dbReference type="AlphaFoldDB" id="A0A4Q9P523"/>
<evidence type="ECO:0000256" key="1">
    <source>
        <dbReference type="SAM" id="Phobius"/>
    </source>
</evidence>
<gene>
    <name evidence="3" type="ORF">BD310DRAFT_977825</name>
    <name evidence="2" type="ORF">BD311DRAFT_661794</name>
</gene>
<keyword evidence="1" id="KW-0812">Transmembrane</keyword>
<organism evidence="2">
    <name type="scientific">Dichomitus squalens</name>
    <dbReference type="NCBI Taxonomy" id="114155"/>
    <lineage>
        <taxon>Eukaryota</taxon>
        <taxon>Fungi</taxon>
        <taxon>Dikarya</taxon>
        <taxon>Basidiomycota</taxon>
        <taxon>Agaricomycotina</taxon>
        <taxon>Agaricomycetes</taxon>
        <taxon>Polyporales</taxon>
        <taxon>Polyporaceae</taxon>
        <taxon>Dichomitus</taxon>
    </lineage>
</organism>
<name>A0A4Q9P523_9APHY</name>
<evidence type="ECO:0000313" key="2">
    <source>
        <dbReference type="EMBL" id="TBU29205.1"/>
    </source>
</evidence>
<keyword evidence="1" id="KW-0472">Membrane</keyword>
<dbReference type="Proteomes" id="UP000292957">
    <property type="component" value="Unassembled WGS sequence"/>
</dbReference>
<sequence length="126" mass="13678">MPTCLPFSFLKRRKSQSPKVKIPQGSIERKPGVSIVVENGERSRKTVVGTHIASSIFAFTSFVFAFAFELLVIFLVCLFISFLLGAVSLYFSSSNGAFAISWCLSFTPVIASYSPAIVILSSQAGN</sequence>
<dbReference type="Proteomes" id="UP000292082">
    <property type="component" value="Unassembled WGS sequence"/>
</dbReference>
<feature type="transmembrane region" description="Helical" evidence="1">
    <location>
        <begin position="97"/>
        <end position="120"/>
    </location>
</feature>
<dbReference type="EMBL" id="ML143415">
    <property type="protein sequence ID" value="TBU29205.1"/>
    <property type="molecule type" value="Genomic_DNA"/>
</dbReference>
<keyword evidence="4" id="KW-1185">Reference proteome</keyword>
<accession>A0A4Q9P523</accession>